<evidence type="ECO:0000313" key="5">
    <source>
        <dbReference type="Proteomes" id="UP000295794"/>
    </source>
</evidence>
<proteinExistence type="predicted"/>
<feature type="compositionally biased region" description="Basic residues" evidence="1">
    <location>
        <begin position="160"/>
        <end position="171"/>
    </location>
</feature>
<keyword evidence="5" id="KW-1185">Reference proteome</keyword>
<dbReference type="Proteomes" id="UP000295794">
    <property type="component" value="Unassembled WGS sequence"/>
</dbReference>
<evidence type="ECO:0000256" key="1">
    <source>
        <dbReference type="SAM" id="MobiDB-lite"/>
    </source>
</evidence>
<evidence type="ECO:0000313" key="2">
    <source>
        <dbReference type="EMBL" id="STQ91112.1"/>
    </source>
</evidence>
<dbReference type="Proteomes" id="UP000255108">
    <property type="component" value="Unassembled WGS sequence"/>
</dbReference>
<reference evidence="2 4" key="1">
    <citation type="submission" date="2018-06" db="EMBL/GenBank/DDBJ databases">
        <authorList>
            <consortium name="Pathogen Informatics"/>
            <person name="Doyle S."/>
        </authorList>
    </citation>
    <scope>NUCLEOTIDE SEQUENCE [LARGE SCALE GENOMIC DNA]</scope>
    <source>
        <strain evidence="2 4">NCTC11159</strain>
    </source>
</reference>
<organism evidence="2 4">
    <name type="scientific">Iodobacter fluviatilis</name>
    <dbReference type="NCBI Taxonomy" id="537"/>
    <lineage>
        <taxon>Bacteria</taxon>
        <taxon>Pseudomonadati</taxon>
        <taxon>Pseudomonadota</taxon>
        <taxon>Betaproteobacteria</taxon>
        <taxon>Neisseriales</taxon>
        <taxon>Chitinibacteraceae</taxon>
        <taxon>Iodobacter</taxon>
    </lineage>
</organism>
<feature type="compositionally biased region" description="Polar residues" evidence="1">
    <location>
        <begin position="45"/>
        <end position="56"/>
    </location>
</feature>
<feature type="region of interest" description="Disordered" evidence="1">
    <location>
        <begin position="160"/>
        <end position="179"/>
    </location>
</feature>
<dbReference type="EMBL" id="SMBT01000003">
    <property type="protein sequence ID" value="TCU88816.1"/>
    <property type="molecule type" value="Genomic_DNA"/>
</dbReference>
<accession>A0A377Q8B0</accession>
<gene>
    <name evidence="3" type="ORF">EV682_103400</name>
    <name evidence="2" type="ORF">NCTC11159_02184</name>
</gene>
<dbReference type="EMBL" id="UGHR01000001">
    <property type="protein sequence ID" value="STQ91112.1"/>
    <property type="molecule type" value="Genomic_DNA"/>
</dbReference>
<evidence type="ECO:0000313" key="4">
    <source>
        <dbReference type="Proteomes" id="UP000255108"/>
    </source>
</evidence>
<evidence type="ECO:0000313" key="3">
    <source>
        <dbReference type="EMBL" id="TCU88816.1"/>
    </source>
</evidence>
<feature type="region of interest" description="Disordered" evidence="1">
    <location>
        <begin position="1"/>
        <end position="68"/>
    </location>
</feature>
<protein>
    <submittedName>
        <fullName evidence="2">Uncharacterized protein</fullName>
    </submittedName>
</protein>
<sequence length="179" mass="19221">MGGTDKKAEDGKSGDQAAAPPGSKLYDAGPSGITPTAPVALSAGDNGSSTNKSAIASANDEAKQKELTGKVAAETIASLSRDTDGAQQQLANDFKPEKINELFSATKTFLQEGNTFMANRTAEADAEKRHWQKTQIQMQKCKTVRSGDRVRRSCGCCPMKPRRGHGRRSNRFRCSDSLR</sequence>
<name>A0A377Q8B0_9NEIS</name>
<feature type="compositionally biased region" description="Basic and acidic residues" evidence="1">
    <location>
        <begin position="1"/>
        <end position="13"/>
    </location>
</feature>
<reference evidence="3 5" key="2">
    <citation type="submission" date="2019-03" db="EMBL/GenBank/DDBJ databases">
        <title>Genomic Encyclopedia of Type Strains, Phase IV (KMG-IV): sequencing the most valuable type-strain genomes for metagenomic binning, comparative biology and taxonomic classification.</title>
        <authorList>
            <person name="Goeker M."/>
        </authorList>
    </citation>
    <scope>NUCLEOTIDE SEQUENCE [LARGE SCALE GENOMIC DNA]</scope>
    <source>
        <strain evidence="3 5">DSM 3764</strain>
    </source>
</reference>
<dbReference type="AlphaFoldDB" id="A0A377Q8B0"/>